<comment type="caution">
    <text evidence="2">The sequence shown here is derived from an EMBL/GenBank/DDBJ whole genome shotgun (WGS) entry which is preliminary data.</text>
</comment>
<keyword evidence="1" id="KW-1133">Transmembrane helix</keyword>
<feature type="transmembrane region" description="Helical" evidence="1">
    <location>
        <begin position="65"/>
        <end position="84"/>
    </location>
</feature>
<evidence type="ECO:0000313" key="2">
    <source>
        <dbReference type="EMBL" id="CAD8205769.1"/>
    </source>
</evidence>
<sequence length="195" mass="23398">MVFAIQFSVMGQDNKKNNVMMRVKYYLMNALIVNFDVISIMLIFLKEFFMNVLTILQIDQRGSGIKSYMNNVMMAILLMVTIEVDYMYQEKTYSTLNANTLNPITRQSNSQIKLIINIILKFHSLQQSFFFRYTRIFLDYSIDESHNEDYQIKLEQNYEKKQLIRFQNLNFRYKLNSKFLLIIILFSLIIFLTYI</sequence>
<name>A0A8S1XW35_9CILI</name>
<reference evidence="2" key="1">
    <citation type="submission" date="2021-01" db="EMBL/GenBank/DDBJ databases">
        <authorList>
            <consortium name="Genoscope - CEA"/>
            <person name="William W."/>
        </authorList>
    </citation>
    <scope>NUCLEOTIDE SEQUENCE</scope>
</reference>
<evidence type="ECO:0008006" key="4">
    <source>
        <dbReference type="Google" id="ProtNLM"/>
    </source>
</evidence>
<keyword evidence="1" id="KW-0812">Transmembrane</keyword>
<keyword evidence="3" id="KW-1185">Reference proteome</keyword>
<keyword evidence="1" id="KW-0472">Membrane</keyword>
<dbReference type="AlphaFoldDB" id="A0A8S1XW35"/>
<evidence type="ECO:0000313" key="3">
    <source>
        <dbReference type="Proteomes" id="UP000689195"/>
    </source>
</evidence>
<accession>A0A8S1XW35</accession>
<protein>
    <recommendedName>
        <fullName evidence="4">Transmembrane protein</fullName>
    </recommendedName>
</protein>
<organism evidence="2 3">
    <name type="scientific">Paramecium pentaurelia</name>
    <dbReference type="NCBI Taxonomy" id="43138"/>
    <lineage>
        <taxon>Eukaryota</taxon>
        <taxon>Sar</taxon>
        <taxon>Alveolata</taxon>
        <taxon>Ciliophora</taxon>
        <taxon>Intramacronucleata</taxon>
        <taxon>Oligohymenophorea</taxon>
        <taxon>Peniculida</taxon>
        <taxon>Parameciidae</taxon>
        <taxon>Paramecium</taxon>
    </lineage>
</organism>
<proteinExistence type="predicted"/>
<dbReference type="EMBL" id="CAJJDO010000141">
    <property type="protein sequence ID" value="CAD8205769.1"/>
    <property type="molecule type" value="Genomic_DNA"/>
</dbReference>
<evidence type="ECO:0000256" key="1">
    <source>
        <dbReference type="SAM" id="Phobius"/>
    </source>
</evidence>
<gene>
    <name evidence="2" type="ORF">PPENT_87.1.T1410147</name>
</gene>
<dbReference type="Proteomes" id="UP000689195">
    <property type="component" value="Unassembled WGS sequence"/>
</dbReference>
<feature type="transmembrane region" description="Helical" evidence="1">
    <location>
        <begin position="175"/>
        <end position="194"/>
    </location>
</feature>
<feature type="transmembrane region" description="Helical" evidence="1">
    <location>
        <begin position="25"/>
        <end position="45"/>
    </location>
</feature>